<dbReference type="EMBL" id="AVFL01000017">
    <property type="protein sequence ID" value="EWY38525.1"/>
    <property type="molecule type" value="Genomic_DNA"/>
</dbReference>
<dbReference type="InterPro" id="IPR018490">
    <property type="entry name" value="cNMP-bd_dom_sf"/>
</dbReference>
<dbReference type="RefSeq" id="WP_245613187.1">
    <property type="nucleotide sequence ID" value="NZ_AVFL01000017.1"/>
</dbReference>
<keyword evidence="1" id="KW-0805">Transcription regulation</keyword>
<dbReference type="Pfam" id="PF13545">
    <property type="entry name" value="HTH_Crp_2"/>
    <property type="match status" value="1"/>
</dbReference>
<protein>
    <submittedName>
        <fullName evidence="5">Crp/Fnr family transcription regulator</fullName>
    </submittedName>
</protein>
<dbReference type="Gene3D" id="1.10.10.10">
    <property type="entry name" value="Winged helix-like DNA-binding domain superfamily/Winged helix DNA-binding domain"/>
    <property type="match status" value="1"/>
</dbReference>
<feature type="domain" description="HTH crp-type" evidence="4">
    <location>
        <begin position="138"/>
        <end position="204"/>
    </location>
</feature>
<reference evidence="5 6" key="1">
    <citation type="submission" date="2013-08" db="EMBL/GenBank/DDBJ databases">
        <title>The genome sequence of Skermanella stibiiresistens.</title>
        <authorList>
            <person name="Zhu W."/>
            <person name="Wang G."/>
        </authorList>
    </citation>
    <scope>NUCLEOTIDE SEQUENCE [LARGE SCALE GENOMIC DNA]</scope>
    <source>
        <strain evidence="5 6">SB22</strain>
    </source>
</reference>
<dbReference type="Gene3D" id="2.60.120.10">
    <property type="entry name" value="Jelly Rolls"/>
    <property type="match status" value="1"/>
</dbReference>
<evidence type="ECO:0000259" key="4">
    <source>
        <dbReference type="Pfam" id="PF13545"/>
    </source>
</evidence>
<dbReference type="InterPro" id="IPR012318">
    <property type="entry name" value="HTH_CRP"/>
</dbReference>
<dbReference type="InterPro" id="IPR014710">
    <property type="entry name" value="RmlC-like_jellyroll"/>
</dbReference>
<dbReference type="InterPro" id="IPR036388">
    <property type="entry name" value="WH-like_DNA-bd_sf"/>
</dbReference>
<dbReference type="SUPFAM" id="SSF46785">
    <property type="entry name" value="Winged helix' DNA-binding domain"/>
    <property type="match status" value="1"/>
</dbReference>
<gene>
    <name evidence="5" type="ORF">N825_11995</name>
</gene>
<evidence type="ECO:0000256" key="3">
    <source>
        <dbReference type="ARBA" id="ARBA00023163"/>
    </source>
</evidence>
<sequence length="222" mass="24010">MASLPAADFERLAPALTLVDLPLKQVLLEAEEPIEIAHFLETGMASYLAYLESGEAVEVGIVGSEGMVGLPIVLGVDSGSFGAIVQQAGTALRINPPALKQAFGESEALRNLLMRYMQALHSQVSQTALCNSYHTLEERLSRWLLMTQDRAGGDQFSMTHEFMALMLGVRRAGVTITAGTLKRAGLIHYANGEVTVLDRAGLEQAACECYANVERQFKQLLG</sequence>
<dbReference type="GO" id="GO:0003677">
    <property type="term" value="F:DNA binding"/>
    <property type="evidence" value="ECO:0007669"/>
    <property type="project" value="UniProtKB-KW"/>
</dbReference>
<evidence type="ECO:0000313" key="5">
    <source>
        <dbReference type="EMBL" id="EWY38525.1"/>
    </source>
</evidence>
<dbReference type="PANTHER" id="PTHR24567:SF74">
    <property type="entry name" value="HTH-TYPE TRANSCRIPTIONAL REGULATOR ARCR"/>
    <property type="match status" value="1"/>
</dbReference>
<dbReference type="GO" id="GO:0003700">
    <property type="term" value="F:DNA-binding transcription factor activity"/>
    <property type="evidence" value="ECO:0007669"/>
    <property type="project" value="TreeGrafter"/>
</dbReference>
<dbReference type="InterPro" id="IPR050397">
    <property type="entry name" value="Env_Response_Regulators"/>
</dbReference>
<dbReference type="Proteomes" id="UP000019486">
    <property type="component" value="Unassembled WGS sequence"/>
</dbReference>
<comment type="caution">
    <text evidence="5">The sequence shown here is derived from an EMBL/GenBank/DDBJ whole genome shotgun (WGS) entry which is preliminary data.</text>
</comment>
<evidence type="ECO:0000256" key="1">
    <source>
        <dbReference type="ARBA" id="ARBA00023015"/>
    </source>
</evidence>
<dbReference type="InterPro" id="IPR000595">
    <property type="entry name" value="cNMP-bd_dom"/>
</dbReference>
<name>W9GX90_9PROT</name>
<dbReference type="AlphaFoldDB" id="W9GX90"/>
<dbReference type="GO" id="GO:0005829">
    <property type="term" value="C:cytosol"/>
    <property type="evidence" value="ECO:0007669"/>
    <property type="project" value="TreeGrafter"/>
</dbReference>
<dbReference type="PANTHER" id="PTHR24567">
    <property type="entry name" value="CRP FAMILY TRANSCRIPTIONAL REGULATORY PROTEIN"/>
    <property type="match status" value="1"/>
</dbReference>
<dbReference type="CDD" id="cd00038">
    <property type="entry name" value="CAP_ED"/>
    <property type="match status" value="1"/>
</dbReference>
<keyword evidence="3" id="KW-0804">Transcription</keyword>
<dbReference type="SUPFAM" id="SSF51206">
    <property type="entry name" value="cAMP-binding domain-like"/>
    <property type="match status" value="1"/>
</dbReference>
<organism evidence="5 6">
    <name type="scientific">Skermanella stibiiresistens SB22</name>
    <dbReference type="NCBI Taxonomy" id="1385369"/>
    <lineage>
        <taxon>Bacteria</taxon>
        <taxon>Pseudomonadati</taxon>
        <taxon>Pseudomonadota</taxon>
        <taxon>Alphaproteobacteria</taxon>
        <taxon>Rhodospirillales</taxon>
        <taxon>Azospirillaceae</taxon>
        <taxon>Skermanella</taxon>
    </lineage>
</organism>
<keyword evidence="2" id="KW-0238">DNA-binding</keyword>
<dbReference type="PATRIC" id="fig|1385369.3.peg.4290"/>
<evidence type="ECO:0000313" key="6">
    <source>
        <dbReference type="Proteomes" id="UP000019486"/>
    </source>
</evidence>
<evidence type="ECO:0000256" key="2">
    <source>
        <dbReference type="ARBA" id="ARBA00023125"/>
    </source>
</evidence>
<dbReference type="InterPro" id="IPR036390">
    <property type="entry name" value="WH_DNA-bd_sf"/>
</dbReference>
<dbReference type="STRING" id="1385369.N825_11995"/>
<proteinExistence type="predicted"/>
<keyword evidence="6" id="KW-1185">Reference proteome</keyword>
<accession>W9GX90</accession>